<feature type="transmembrane region" description="Helical" evidence="10">
    <location>
        <begin position="50"/>
        <end position="69"/>
    </location>
</feature>
<feature type="transmembrane region" description="Helical" evidence="10">
    <location>
        <begin position="132"/>
        <end position="155"/>
    </location>
</feature>
<organism evidence="11 12">
    <name type="scientific">Paenibacillus beijingensis</name>
    <dbReference type="NCBI Taxonomy" id="1126833"/>
    <lineage>
        <taxon>Bacteria</taxon>
        <taxon>Bacillati</taxon>
        <taxon>Bacillota</taxon>
        <taxon>Bacilli</taxon>
        <taxon>Bacillales</taxon>
        <taxon>Paenibacillaceae</taxon>
        <taxon>Paenibacillus</taxon>
    </lineage>
</organism>
<keyword evidence="7 10" id="KW-1133">Transmembrane helix</keyword>
<dbReference type="KEGG" id="pbj:VN24_25170"/>
<evidence type="ECO:0000256" key="9">
    <source>
        <dbReference type="ARBA" id="ARBA00023136"/>
    </source>
</evidence>
<feature type="transmembrane region" description="Helical" evidence="10">
    <location>
        <begin position="351"/>
        <end position="373"/>
    </location>
</feature>
<dbReference type="RefSeq" id="WP_045672667.1">
    <property type="nucleotide sequence ID" value="NZ_CP011058.1"/>
</dbReference>
<keyword evidence="12" id="KW-1185">Reference proteome</keyword>
<comment type="subcellular location">
    <subcellularLocation>
        <location evidence="1">Cell membrane</location>
        <topology evidence="1">Multi-pass membrane protein</topology>
    </subcellularLocation>
</comment>
<evidence type="ECO:0000256" key="5">
    <source>
        <dbReference type="ARBA" id="ARBA00022692"/>
    </source>
</evidence>
<accession>A0A0D5NQI4</accession>
<keyword evidence="8" id="KW-0406">Ion transport</keyword>
<dbReference type="EMBL" id="CP011058">
    <property type="protein sequence ID" value="AJY77242.1"/>
    <property type="molecule type" value="Genomic_DNA"/>
</dbReference>
<dbReference type="AlphaFoldDB" id="A0A0D5NQI4"/>
<gene>
    <name evidence="11" type="ORF">VN24_25170</name>
</gene>
<evidence type="ECO:0000256" key="8">
    <source>
        <dbReference type="ARBA" id="ARBA00023065"/>
    </source>
</evidence>
<protein>
    <submittedName>
        <fullName evidence="11">Ktr system potassium transporter B</fullName>
    </submittedName>
</protein>
<reference evidence="11 12" key="1">
    <citation type="journal article" date="2015" name="J. Biotechnol.">
        <title>Complete genome sequence of Paenibacillus beijingensis 7188(T) (=DSM 24997(T)), a novel rhizobacterium from jujube garden soil.</title>
        <authorList>
            <person name="Kwak Y."/>
            <person name="Shin J.H."/>
        </authorList>
    </citation>
    <scope>NUCLEOTIDE SEQUENCE [LARGE SCALE GENOMIC DNA]</scope>
    <source>
        <strain evidence="11 12">DSM 24997</strain>
    </source>
</reference>
<dbReference type="OrthoDB" id="9810952at2"/>
<name>A0A0D5NQI4_9BACL</name>
<feature type="transmembrane region" description="Helical" evidence="10">
    <location>
        <begin position="230"/>
        <end position="253"/>
    </location>
</feature>
<dbReference type="GO" id="GO:0015379">
    <property type="term" value="F:potassium:chloride symporter activity"/>
    <property type="evidence" value="ECO:0007669"/>
    <property type="project" value="InterPro"/>
</dbReference>
<dbReference type="HOGENOM" id="CLU_026429_0_1_9"/>
<keyword evidence="5 10" id="KW-0812">Transmembrane</keyword>
<evidence type="ECO:0000256" key="10">
    <source>
        <dbReference type="SAM" id="Phobius"/>
    </source>
</evidence>
<keyword evidence="6" id="KW-0630">Potassium</keyword>
<evidence type="ECO:0000256" key="3">
    <source>
        <dbReference type="ARBA" id="ARBA00022475"/>
    </source>
</evidence>
<reference evidence="12" key="2">
    <citation type="submission" date="2015-03" db="EMBL/GenBank/DDBJ databases">
        <title>Genome sequence of Paenibacillus beijingensis strain DSM 24997T.</title>
        <authorList>
            <person name="Kwak Y."/>
            <person name="Shin J.-H."/>
        </authorList>
    </citation>
    <scope>NUCLEOTIDE SEQUENCE [LARGE SCALE GENOMIC DNA]</scope>
    <source>
        <strain evidence="12">DSM 24997</strain>
    </source>
</reference>
<sequence>MLGVQKYKKWNHLKLSPPQTLAIGFVITIMFGTFLLMLPISTHPEHRLAFMDALFEATSAVCVTGLVVVDTGTTFTVFGQVVLMVLITIGGLGFMTFGILIALLLGKKIGLSERLLIQSATNQFSLSGLVKLVKIILTATFFIEGAGALLLAVAWSNEMGWPKALYYGLFHSISAFNNAGFGLEFDNLSKWVGNPAINLIIASLFILGGIGFTVIMDVTHKKFNFRKWSLHTKLALISTLIINIVATILIFGIESRNPDTLGQLSIGDQILASFFHATTPRTAGFNTLDLTQLKNDSILLTMALMFIGGATGGTAGGIKITTFLLLLLVVWAFITRKDGINVFKRRISNELVFRALSISMIGVIIIFSAVFLLELTEKDISLMNLAFEAVSAFGTVGLSLGATPELSSFGKLIIILLMFVGRLGPLTLAFALTKKQSQANFKYPEEKILIG</sequence>
<feature type="transmembrane region" description="Helical" evidence="10">
    <location>
        <begin position="20"/>
        <end position="38"/>
    </location>
</feature>
<evidence type="ECO:0000256" key="6">
    <source>
        <dbReference type="ARBA" id="ARBA00022958"/>
    </source>
</evidence>
<dbReference type="Pfam" id="PF02386">
    <property type="entry name" value="TrkH"/>
    <property type="match status" value="1"/>
</dbReference>
<evidence type="ECO:0000313" key="12">
    <source>
        <dbReference type="Proteomes" id="UP000032633"/>
    </source>
</evidence>
<dbReference type="PANTHER" id="PTHR32024:SF1">
    <property type="entry name" value="KTR SYSTEM POTASSIUM UPTAKE PROTEIN B"/>
    <property type="match status" value="1"/>
</dbReference>
<feature type="transmembrane region" description="Helical" evidence="10">
    <location>
        <begin position="298"/>
        <end position="331"/>
    </location>
</feature>
<keyword evidence="4" id="KW-0633">Potassium transport</keyword>
<proteinExistence type="predicted"/>
<evidence type="ECO:0000313" key="11">
    <source>
        <dbReference type="EMBL" id="AJY77242.1"/>
    </source>
</evidence>
<feature type="transmembrane region" description="Helical" evidence="10">
    <location>
        <begin position="196"/>
        <end position="218"/>
    </location>
</feature>
<dbReference type="STRING" id="1126833.VN24_25170"/>
<feature type="transmembrane region" description="Helical" evidence="10">
    <location>
        <begin position="412"/>
        <end position="432"/>
    </location>
</feature>
<dbReference type="GO" id="GO:0005886">
    <property type="term" value="C:plasma membrane"/>
    <property type="evidence" value="ECO:0007669"/>
    <property type="project" value="UniProtKB-SubCell"/>
</dbReference>
<evidence type="ECO:0000256" key="4">
    <source>
        <dbReference type="ARBA" id="ARBA00022538"/>
    </source>
</evidence>
<dbReference type="InterPro" id="IPR003445">
    <property type="entry name" value="Cat_transpt"/>
</dbReference>
<dbReference type="NCBIfam" id="TIGR00933">
    <property type="entry name" value="2a38"/>
    <property type="match status" value="1"/>
</dbReference>
<evidence type="ECO:0000256" key="7">
    <source>
        <dbReference type="ARBA" id="ARBA00022989"/>
    </source>
</evidence>
<keyword evidence="9 10" id="KW-0472">Membrane</keyword>
<dbReference type="InterPro" id="IPR004772">
    <property type="entry name" value="TrkH"/>
</dbReference>
<evidence type="ECO:0000256" key="2">
    <source>
        <dbReference type="ARBA" id="ARBA00022448"/>
    </source>
</evidence>
<keyword evidence="2" id="KW-0813">Transport</keyword>
<dbReference type="Proteomes" id="UP000032633">
    <property type="component" value="Chromosome"/>
</dbReference>
<dbReference type="PANTHER" id="PTHR32024">
    <property type="entry name" value="TRK SYSTEM POTASSIUM UPTAKE PROTEIN TRKG-RELATED"/>
    <property type="match status" value="1"/>
</dbReference>
<evidence type="ECO:0000256" key="1">
    <source>
        <dbReference type="ARBA" id="ARBA00004651"/>
    </source>
</evidence>
<keyword evidence="3" id="KW-1003">Cell membrane</keyword>
<feature type="transmembrane region" description="Helical" evidence="10">
    <location>
        <begin position="81"/>
        <end position="105"/>
    </location>
</feature>
<dbReference type="PATRIC" id="fig|1126833.4.peg.5534"/>